<dbReference type="InterPro" id="IPR047844">
    <property type="entry name" value="ROP_DD"/>
</dbReference>
<proteinExistence type="inferred from homology"/>
<dbReference type="PANTHER" id="PTHR14952:SF9">
    <property type="entry name" value="EF-HAND DOMAIN-CONTAINING PROTEIN"/>
    <property type="match status" value="1"/>
</dbReference>
<comment type="subcellular location">
    <subcellularLocation>
        <location evidence="1">Cell projection</location>
        <location evidence="1">Cilium</location>
        <location evidence="1">Flagellum</location>
    </subcellularLocation>
</comment>
<dbReference type="Proteomes" id="UP000694941">
    <property type="component" value="Unplaced"/>
</dbReference>
<evidence type="ECO:0000256" key="4">
    <source>
        <dbReference type="ARBA" id="ARBA00023273"/>
    </source>
</evidence>
<reference evidence="7" key="1">
    <citation type="submission" date="2025-08" db="UniProtKB">
        <authorList>
            <consortium name="RefSeq"/>
        </authorList>
    </citation>
    <scope>IDENTIFICATION</scope>
    <source>
        <tissue evidence="7">Muscle</tissue>
    </source>
</reference>
<dbReference type="SUPFAM" id="SSF47391">
    <property type="entry name" value="Dimerization-anchoring domain of cAMP-dependent PK regulatory subunit"/>
    <property type="match status" value="1"/>
</dbReference>
<protein>
    <submittedName>
        <fullName evidence="7">Ropporin-1-like protein isoform X2</fullName>
    </submittedName>
</protein>
<dbReference type="Gene3D" id="1.20.890.10">
    <property type="entry name" value="cAMP-dependent protein kinase regulatory subunit, dimerization-anchoring domain"/>
    <property type="match status" value="1"/>
</dbReference>
<dbReference type="PANTHER" id="PTHR14952">
    <property type="entry name" value="ROPPORIN-1-LIKE PROTEIN"/>
    <property type="match status" value="1"/>
</dbReference>
<organism evidence="6 7">
    <name type="scientific">Limulus polyphemus</name>
    <name type="common">Atlantic horseshoe crab</name>
    <dbReference type="NCBI Taxonomy" id="6850"/>
    <lineage>
        <taxon>Eukaryota</taxon>
        <taxon>Metazoa</taxon>
        <taxon>Ecdysozoa</taxon>
        <taxon>Arthropoda</taxon>
        <taxon>Chelicerata</taxon>
        <taxon>Merostomata</taxon>
        <taxon>Xiphosura</taxon>
        <taxon>Limulidae</taxon>
        <taxon>Limulus</taxon>
    </lineage>
</organism>
<evidence type="ECO:0000256" key="1">
    <source>
        <dbReference type="ARBA" id="ARBA00004230"/>
    </source>
</evidence>
<gene>
    <name evidence="7" type="primary">LOC106463518</name>
</gene>
<accession>A0ABM1SSZ7</accession>
<keyword evidence="2" id="KW-0282">Flagellum</keyword>
<keyword evidence="3" id="KW-0969">Cilium</keyword>
<dbReference type="RefSeq" id="XP_022246753.1">
    <property type="nucleotide sequence ID" value="XM_022391045.1"/>
</dbReference>
<evidence type="ECO:0000313" key="6">
    <source>
        <dbReference type="Proteomes" id="UP000694941"/>
    </source>
</evidence>
<evidence type="ECO:0000256" key="2">
    <source>
        <dbReference type="ARBA" id="ARBA00022846"/>
    </source>
</evidence>
<comment type="similarity">
    <text evidence="5">Belongs to the ropporin family.</text>
</comment>
<evidence type="ECO:0000256" key="5">
    <source>
        <dbReference type="ARBA" id="ARBA00035651"/>
    </source>
</evidence>
<evidence type="ECO:0000313" key="7">
    <source>
        <dbReference type="RefSeq" id="XP_022246753.1"/>
    </source>
</evidence>
<keyword evidence="4" id="KW-0966">Cell projection</keyword>
<dbReference type="CDD" id="cd23019">
    <property type="entry name" value="DD_ROP"/>
    <property type="match status" value="1"/>
</dbReference>
<dbReference type="GeneID" id="106463518"/>
<name>A0ABM1SSZ7_LIMPO</name>
<evidence type="ECO:0000256" key="3">
    <source>
        <dbReference type="ARBA" id="ARBA00023069"/>
    </source>
</evidence>
<sequence>MSEDSRPSSSSSRPASRMGWVEESLYSPEQIRIPNELPQLLKKYTKDAIRTQPKDILQWSAAYFRALANGEEPPVKNHLEFFNGSSGLTFEILKALHHQLSSKIEVTIEEIRHKWENFSLEEEKLKELLSLGRFPEESSFSTIKERMTFFCKVITNKPPEEIPEIPFSTFSQIYQFITKLDENIPEEHINSVVNFLSVQAEKQGGMVNPQNFLLPDCPSLDYVLL</sequence>
<keyword evidence="6" id="KW-1185">Reference proteome</keyword>